<dbReference type="PRINTS" id="PR00081">
    <property type="entry name" value="GDHRDH"/>
</dbReference>
<dbReference type="PIRSF" id="PIRSF000126">
    <property type="entry name" value="11-beta-HSD1"/>
    <property type="match status" value="1"/>
</dbReference>
<gene>
    <name evidence="4" type="ORF">D1781_14785</name>
</gene>
<name>A0A3A1U2H7_9MICO</name>
<dbReference type="GO" id="GO:0016491">
    <property type="term" value="F:oxidoreductase activity"/>
    <property type="evidence" value="ECO:0007669"/>
    <property type="project" value="UniProtKB-KW"/>
</dbReference>
<evidence type="ECO:0000256" key="3">
    <source>
        <dbReference type="RuleBase" id="RU000363"/>
    </source>
</evidence>
<sequence>MDLTDRSGIITGAGSGIGRELAVQLATRGASLLLVGRRQDALNETAELVTAAGGIAHVFVADVTGEKAPEAIFEQARDQLDTVDLLINNAGNVRAGRLEDTDPADIRAMVDLNLTAPILLTRAALPELRRAASARRALVVTISSGIALVNLPFYTTYAATKTGVAAFGHALRRELHGTGVHVATVYPGATATAMMDSSHAGEALGFGRRTTADVVTDVLAALERDEHEINTALPSRRRLQELHATAPLEVDAALAPQLADLEAAVRSHRSI</sequence>
<dbReference type="SUPFAM" id="SSF51735">
    <property type="entry name" value="NAD(P)-binding Rossmann-fold domains"/>
    <property type="match status" value="1"/>
</dbReference>
<accession>A0A3A1U2H7</accession>
<dbReference type="CDD" id="cd05233">
    <property type="entry name" value="SDR_c"/>
    <property type="match status" value="1"/>
</dbReference>
<dbReference type="PROSITE" id="PS00061">
    <property type="entry name" value="ADH_SHORT"/>
    <property type="match status" value="1"/>
</dbReference>
<comment type="caution">
    <text evidence="4">The sequence shown here is derived from an EMBL/GenBank/DDBJ whole genome shotgun (WGS) entry which is preliminary data.</text>
</comment>
<dbReference type="InterPro" id="IPR020904">
    <property type="entry name" value="Sc_DH/Rdtase_CS"/>
</dbReference>
<protein>
    <submittedName>
        <fullName evidence="4">SDR family NAD(P)-dependent oxidoreductase</fullName>
    </submittedName>
</protein>
<dbReference type="PANTHER" id="PTHR44196">
    <property type="entry name" value="DEHYDROGENASE/REDUCTASE SDR FAMILY MEMBER 7B"/>
    <property type="match status" value="1"/>
</dbReference>
<evidence type="ECO:0000313" key="4">
    <source>
        <dbReference type="EMBL" id="RIX28666.1"/>
    </source>
</evidence>
<dbReference type="OrthoDB" id="158573at2"/>
<dbReference type="InterPro" id="IPR002347">
    <property type="entry name" value="SDR_fam"/>
</dbReference>
<keyword evidence="2" id="KW-0560">Oxidoreductase</keyword>
<dbReference type="GO" id="GO:0016020">
    <property type="term" value="C:membrane"/>
    <property type="evidence" value="ECO:0007669"/>
    <property type="project" value="TreeGrafter"/>
</dbReference>
<dbReference type="PANTHER" id="PTHR44196:SF1">
    <property type="entry name" value="DEHYDROGENASE_REDUCTASE SDR FAMILY MEMBER 7B"/>
    <property type="match status" value="1"/>
</dbReference>
<evidence type="ECO:0000313" key="5">
    <source>
        <dbReference type="Proteomes" id="UP000265742"/>
    </source>
</evidence>
<keyword evidence="5" id="KW-1185">Reference proteome</keyword>
<dbReference type="Pfam" id="PF00106">
    <property type="entry name" value="adh_short"/>
    <property type="match status" value="1"/>
</dbReference>
<organism evidence="4 5">
    <name type="scientific">Amnibacterium setariae</name>
    <dbReference type="NCBI Taxonomy" id="2306585"/>
    <lineage>
        <taxon>Bacteria</taxon>
        <taxon>Bacillati</taxon>
        <taxon>Actinomycetota</taxon>
        <taxon>Actinomycetes</taxon>
        <taxon>Micrococcales</taxon>
        <taxon>Microbacteriaceae</taxon>
        <taxon>Amnibacterium</taxon>
    </lineage>
</organism>
<dbReference type="Proteomes" id="UP000265742">
    <property type="component" value="Unassembled WGS sequence"/>
</dbReference>
<evidence type="ECO:0000256" key="2">
    <source>
        <dbReference type="ARBA" id="ARBA00023002"/>
    </source>
</evidence>
<dbReference type="RefSeq" id="WP_119482976.1">
    <property type="nucleotide sequence ID" value="NZ_QXTG01000002.1"/>
</dbReference>
<dbReference type="InterPro" id="IPR036291">
    <property type="entry name" value="NAD(P)-bd_dom_sf"/>
</dbReference>
<evidence type="ECO:0000256" key="1">
    <source>
        <dbReference type="ARBA" id="ARBA00006484"/>
    </source>
</evidence>
<dbReference type="Gene3D" id="3.40.50.720">
    <property type="entry name" value="NAD(P)-binding Rossmann-like Domain"/>
    <property type="match status" value="1"/>
</dbReference>
<reference evidence="5" key="1">
    <citation type="submission" date="2018-09" db="EMBL/GenBank/DDBJ databases">
        <authorList>
            <person name="Kim I."/>
        </authorList>
    </citation>
    <scope>NUCLEOTIDE SEQUENCE [LARGE SCALE GENOMIC DNA]</scope>
    <source>
        <strain evidence="5">DD4a</strain>
    </source>
</reference>
<dbReference type="PRINTS" id="PR00080">
    <property type="entry name" value="SDRFAMILY"/>
</dbReference>
<dbReference type="AlphaFoldDB" id="A0A3A1U2H7"/>
<comment type="similarity">
    <text evidence="1 3">Belongs to the short-chain dehydrogenases/reductases (SDR) family.</text>
</comment>
<proteinExistence type="inferred from homology"/>
<dbReference type="EMBL" id="QXTG01000002">
    <property type="protein sequence ID" value="RIX28666.1"/>
    <property type="molecule type" value="Genomic_DNA"/>
</dbReference>